<protein>
    <submittedName>
        <fullName evidence="1">Uncharacterized protein</fullName>
    </submittedName>
</protein>
<dbReference type="Proteomes" id="UP000671828">
    <property type="component" value="Chromosome"/>
</dbReference>
<proteinExistence type="predicted"/>
<name>A0A8T8I391_9PSEU</name>
<organism evidence="1 2">
    <name type="scientific">Saccharothrix algeriensis</name>
    <dbReference type="NCBI Taxonomy" id="173560"/>
    <lineage>
        <taxon>Bacteria</taxon>
        <taxon>Bacillati</taxon>
        <taxon>Actinomycetota</taxon>
        <taxon>Actinomycetes</taxon>
        <taxon>Pseudonocardiales</taxon>
        <taxon>Pseudonocardiaceae</taxon>
        <taxon>Saccharothrix</taxon>
    </lineage>
</organism>
<sequence>MILPRAAVSLRPVRRATCQPRAVSRKTQRSQRRRPIAVVRRPTGALLTPAQRRAVDRCRGLPQVVDPLEAELTVSSAVSDVVADEAFWAGVIEHAVSLPSHRNDRLLRVLAAALTGRPREWAARAVPALGPVLTTGGAWICDRSLDAGYLALLCTYRFAEEHAMVFLIDELTGGVVRKAFVTRDVEVTRLRLAEQGPLTRMGAEAAHWLLAKSYDRLDRTPDFRVDEDVRQTRLLADRRIALAFG</sequence>
<accession>A0A8T8I391</accession>
<evidence type="ECO:0000313" key="1">
    <source>
        <dbReference type="EMBL" id="QTR05061.1"/>
    </source>
</evidence>
<gene>
    <name evidence="1" type="ORF">J7S33_10270</name>
</gene>
<dbReference type="EMBL" id="CP072788">
    <property type="protein sequence ID" value="QTR05061.1"/>
    <property type="molecule type" value="Genomic_DNA"/>
</dbReference>
<reference evidence="1" key="1">
    <citation type="submission" date="2021-04" db="EMBL/GenBank/DDBJ databases">
        <title>Saccharothrix algeriensis WGS.</title>
        <authorList>
            <person name="Stuskova K."/>
            <person name="Hakalova E."/>
            <person name="Tebbal A.B."/>
            <person name="Eichmeier A."/>
        </authorList>
    </citation>
    <scope>NUCLEOTIDE SEQUENCE</scope>
    <source>
        <strain evidence="1">NRRL B-24137</strain>
    </source>
</reference>
<evidence type="ECO:0000313" key="2">
    <source>
        <dbReference type="Proteomes" id="UP000671828"/>
    </source>
</evidence>
<dbReference type="AlphaFoldDB" id="A0A8T8I391"/>